<dbReference type="HOGENOM" id="CLU_2002712_0_0_11"/>
<dbReference type="AlphaFoldDB" id="A0A089XMS5"/>
<dbReference type="Pfam" id="PF19979">
    <property type="entry name" value="DUF6415"/>
    <property type="match status" value="1"/>
</dbReference>
<evidence type="ECO:0000313" key="1">
    <source>
        <dbReference type="EMBL" id="AIS02525.1"/>
    </source>
</evidence>
<dbReference type="KEGG" id="sgu:SGLAU_32975"/>
<organism evidence="1 2">
    <name type="scientific">Streptomyces glaucescens</name>
    <dbReference type="NCBI Taxonomy" id="1907"/>
    <lineage>
        <taxon>Bacteria</taxon>
        <taxon>Bacillati</taxon>
        <taxon>Actinomycetota</taxon>
        <taxon>Actinomycetes</taxon>
        <taxon>Kitasatosporales</taxon>
        <taxon>Streptomycetaceae</taxon>
        <taxon>Streptomyces</taxon>
    </lineage>
</organism>
<sequence>MRQATTPAPESGSAVLWPLDVTMMRTSARHLLAEDAELPSDEALDTLVLQLRGHVMLAIPFVEALAARLPEGDLPRACALAGISEARTRLGLEPRHALPARIAHAQRLARSVTALCDHYENLGESRP</sequence>
<evidence type="ECO:0000313" key="2">
    <source>
        <dbReference type="Proteomes" id="UP000029482"/>
    </source>
</evidence>
<keyword evidence="2" id="KW-1185">Reference proteome</keyword>
<dbReference type="InterPro" id="IPR046300">
    <property type="entry name" value="DUF6415"/>
</dbReference>
<reference evidence="2" key="1">
    <citation type="journal article" date="2015" name="J. Biotechnol.">
        <title>Complete genome sequence of the actinobacterium Streptomyces glaucescens GLA.O (DSM 40922) consisting of a linear chromosome and one linear plasmid.</title>
        <authorList>
            <person name="Ortseifen V."/>
            <person name="Winkler A."/>
            <person name="Albersmeier A."/>
            <person name="Wendler S."/>
            <person name="Puhler A."/>
            <person name="Kalinowski J."/>
            <person name="Ruckert C."/>
        </authorList>
    </citation>
    <scope>NUCLEOTIDE SEQUENCE [LARGE SCALE GENOMIC DNA]</scope>
    <source>
        <strain evidence="2">DSM 40922 / GLA O</strain>
        <plasmid evidence="2">pSglau1</plasmid>
    </source>
</reference>
<dbReference type="eggNOG" id="ENOG5031REX">
    <property type="taxonomic scope" value="Bacteria"/>
</dbReference>
<dbReference type="EMBL" id="CP009439">
    <property type="protein sequence ID" value="AIS02525.1"/>
    <property type="molecule type" value="Genomic_DNA"/>
</dbReference>
<accession>A0A089XMS5</accession>
<geneLocation type="plasmid" evidence="1 2">
    <name>pSglau1</name>
</geneLocation>
<gene>
    <name evidence="1" type="ORF">SGLAU_32975</name>
</gene>
<proteinExistence type="predicted"/>
<name>A0A089XMS5_STRGA</name>
<protein>
    <submittedName>
        <fullName evidence="1">Uncharacterized protein</fullName>
    </submittedName>
</protein>
<dbReference type="OrthoDB" id="4246477at2"/>
<dbReference type="Proteomes" id="UP000029482">
    <property type="component" value="Plasmid pSglau1"/>
</dbReference>
<keyword evidence="1" id="KW-0614">Plasmid</keyword>